<comment type="caution">
    <text evidence="9">The sequence shown here is derived from an EMBL/GenBank/DDBJ whole genome shotgun (WGS) entry which is preliminary data.</text>
</comment>
<evidence type="ECO:0000256" key="2">
    <source>
        <dbReference type="ARBA" id="ARBA00010532"/>
    </source>
</evidence>
<keyword evidence="6" id="KW-0325">Glycoprotein</keyword>
<dbReference type="EMBL" id="JAAPAO010000030">
    <property type="protein sequence ID" value="KAF4676711.1"/>
    <property type="molecule type" value="Genomic_DNA"/>
</dbReference>
<comment type="similarity">
    <text evidence="2">Belongs to the CD36 family.</text>
</comment>
<evidence type="ECO:0000256" key="5">
    <source>
        <dbReference type="ARBA" id="ARBA00023136"/>
    </source>
</evidence>
<dbReference type="AlphaFoldDB" id="A0A7J6N0T3"/>
<feature type="region of interest" description="Disordered" evidence="7">
    <location>
        <begin position="806"/>
        <end position="837"/>
    </location>
</feature>
<evidence type="ECO:0000313" key="9">
    <source>
        <dbReference type="EMBL" id="KAF4676711.1"/>
    </source>
</evidence>
<dbReference type="InterPro" id="IPR002159">
    <property type="entry name" value="CD36_fam"/>
</dbReference>
<protein>
    <submittedName>
        <fullName evidence="9">Uncharacterized protein</fullName>
    </submittedName>
</protein>
<feature type="compositionally biased region" description="Polar residues" evidence="7">
    <location>
        <begin position="810"/>
        <end position="819"/>
    </location>
</feature>
<evidence type="ECO:0000256" key="7">
    <source>
        <dbReference type="SAM" id="MobiDB-lite"/>
    </source>
</evidence>
<evidence type="ECO:0000256" key="3">
    <source>
        <dbReference type="ARBA" id="ARBA00022692"/>
    </source>
</evidence>
<comment type="subcellular location">
    <subcellularLocation>
        <location evidence="1">Membrane</location>
    </subcellularLocation>
</comment>
<evidence type="ECO:0000256" key="4">
    <source>
        <dbReference type="ARBA" id="ARBA00022989"/>
    </source>
</evidence>
<dbReference type="GO" id="GO:0005044">
    <property type="term" value="F:scavenger receptor activity"/>
    <property type="evidence" value="ECO:0007669"/>
    <property type="project" value="TreeGrafter"/>
</dbReference>
<dbReference type="PANTHER" id="PTHR11923">
    <property type="entry name" value="SCAVENGER RECEPTOR CLASS B TYPE-1 SR-B1"/>
    <property type="match status" value="1"/>
</dbReference>
<dbReference type="Proteomes" id="UP000591131">
    <property type="component" value="Unassembled WGS sequence"/>
</dbReference>
<sequence length="837" mass="92295">MKPHWYNCNGRCPIKCNPWVYWILTTVCAIISIVAIVFAILVKTTYEGQYIDGVNDMRFIDNTYQTTDCSNMFVGDATCSGLAYQAWLMNSTEARDTCLSSQSPSNSAVAASSGWCDASQDGCEKPNMCLKGMPHDFYAFNVTNPAEILRDGAKPVVQELRPVHGAQTYDRIEASVDVDKWNNEGIAHWNESNTFVFADKDETDLLQQKIVVPNLALLSTVTQMGQTVNTIDMLQMLGTCGTYQELAKTVMGMMKLAPAMISNLITSKFGSIQAAIQAQYFNAGLTRLIDDGEINMQAMGSKLSPLVGGMDVSSMLPPASMAIDYFAYAFGCVAKQDVNHSCKFNPDSQADVDLEQKINGTFSETSKNKIFNFIMNTNFTDTTGAIVSLKMLEMTLKPSEIQAWQEQLNYAGSYGLSNYDTMRHTLFPYTDPSNAQYNADYEYYPRFIKMTVAQLLGWDNEAFMDKFSGQPVSMGVAKPVINGAPTEQYRSSTIPDQKGLNYYIMYNGQTQNCAFDPDCMAQDSFKKDGTCTANDVCTPNYAAGWDAKFIPGTLNGKGTDEYHKKDATAKLFVGQIFSAATLKNIETDADWDGAKVDKWTLSDIDFRNENCDGSDPNNSKGIDCDSPYLSFNLGYFASPDPASIKVPVYASLPHFDIVNGSSSRSQNYYPGDRVDIKSCSGDPDCEGDRDFRINVWTEPISGTFVNGQQKLQMNVRFPPTANGNTGEMTQDCLIPAFWLNKHQEAFPFQLDTVKVMQAAPGMFNGLMGGLIAIAVIFAIAAVILGWLGWERRRQVKYGEKELMAKGSIDQEASPQTSAAPEQPQAEPQVGGEASSTY</sequence>
<keyword evidence="3 8" id="KW-0812">Transmembrane</keyword>
<accession>A0A7J6N0T3</accession>
<evidence type="ECO:0000256" key="1">
    <source>
        <dbReference type="ARBA" id="ARBA00004370"/>
    </source>
</evidence>
<gene>
    <name evidence="9" type="ORF">FOL47_005428</name>
</gene>
<feature type="transmembrane region" description="Helical" evidence="8">
    <location>
        <begin position="766"/>
        <end position="787"/>
    </location>
</feature>
<keyword evidence="4 8" id="KW-1133">Transmembrane helix</keyword>
<dbReference type="GO" id="GO:0016020">
    <property type="term" value="C:membrane"/>
    <property type="evidence" value="ECO:0007669"/>
    <property type="project" value="UniProtKB-SubCell"/>
</dbReference>
<organism evidence="9 10">
    <name type="scientific">Perkinsus chesapeaki</name>
    <name type="common">Clam parasite</name>
    <name type="synonym">Perkinsus andrewsi</name>
    <dbReference type="NCBI Taxonomy" id="330153"/>
    <lineage>
        <taxon>Eukaryota</taxon>
        <taxon>Sar</taxon>
        <taxon>Alveolata</taxon>
        <taxon>Perkinsozoa</taxon>
        <taxon>Perkinsea</taxon>
        <taxon>Perkinsida</taxon>
        <taxon>Perkinsidae</taxon>
        <taxon>Perkinsus</taxon>
    </lineage>
</organism>
<evidence type="ECO:0000256" key="6">
    <source>
        <dbReference type="ARBA" id="ARBA00023180"/>
    </source>
</evidence>
<evidence type="ECO:0000313" key="10">
    <source>
        <dbReference type="Proteomes" id="UP000591131"/>
    </source>
</evidence>
<keyword evidence="5 8" id="KW-0472">Membrane</keyword>
<dbReference type="GO" id="GO:0005737">
    <property type="term" value="C:cytoplasm"/>
    <property type="evidence" value="ECO:0007669"/>
    <property type="project" value="TreeGrafter"/>
</dbReference>
<name>A0A7J6N0T3_PERCH</name>
<evidence type="ECO:0000256" key="8">
    <source>
        <dbReference type="SAM" id="Phobius"/>
    </source>
</evidence>
<dbReference type="PANTHER" id="PTHR11923:SF51">
    <property type="entry name" value="LYSOSOME MEMBRANE PROTEIN 2"/>
    <property type="match status" value="1"/>
</dbReference>
<proteinExistence type="inferred from homology"/>
<reference evidence="9 10" key="1">
    <citation type="submission" date="2020-04" db="EMBL/GenBank/DDBJ databases">
        <title>Perkinsus chesapeaki whole genome sequence.</title>
        <authorList>
            <person name="Bogema D.R."/>
        </authorList>
    </citation>
    <scope>NUCLEOTIDE SEQUENCE [LARGE SCALE GENOMIC DNA]</scope>
    <source>
        <strain evidence="9">ATCC PRA-425</strain>
    </source>
</reference>
<feature type="transmembrane region" description="Helical" evidence="8">
    <location>
        <begin position="20"/>
        <end position="42"/>
    </location>
</feature>
<dbReference type="OrthoDB" id="18585at2759"/>
<dbReference type="Pfam" id="PF01130">
    <property type="entry name" value="CD36"/>
    <property type="match status" value="2"/>
</dbReference>
<keyword evidence="10" id="KW-1185">Reference proteome</keyword>